<dbReference type="GO" id="GO:0016874">
    <property type="term" value="F:ligase activity"/>
    <property type="evidence" value="ECO:0007669"/>
    <property type="project" value="UniProtKB-KW"/>
</dbReference>
<evidence type="ECO:0000313" key="7">
    <source>
        <dbReference type="EMBL" id="WPL17687.1"/>
    </source>
</evidence>
<feature type="transmembrane region" description="Helical" evidence="5">
    <location>
        <begin position="306"/>
        <end position="327"/>
    </location>
</feature>
<keyword evidence="4 5" id="KW-0472">Membrane</keyword>
<dbReference type="Proteomes" id="UP001432180">
    <property type="component" value="Chromosome"/>
</dbReference>
<evidence type="ECO:0000256" key="3">
    <source>
        <dbReference type="ARBA" id="ARBA00022989"/>
    </source>
</evidence>
<dbReference type="InterPro" id="IPR007016">
    <property type="entry name" value="O-antigen_ligase-rel_domated"/>
</dbReference>
<protein>
    <submittedName>
        <fullName evidence="7">O-glycosylation ligase, exosortase A-associated</fullName>
    </submittedName>
</protein>
<feature type="transmembrane region" description="Helical" evidence="5">
    <location>
        <begin position="178"/>
        <end position="194"/>
    </location>
</feature>
<sequence length="405" mass="45312">MIPDLSYSFYVSVLMIFCTFVVYSKQQVNNKLLAAPPFKWMYAFLVVFILMTFTAVYPERHGAAIEHFTKLIITTSLAYKLIDTEKKLDWAFWGYLFGSWYISYLAWQVGRDWSGRVEGIGTVDSPDSNGIAAAIAPALVVAFYYFWVSKTWLRRGLFAIAGIFIANGLILINSRGAFLGVAASLIMFMLYMFFSSTQRKYQRSIAIILTVLGLSASWYLMDDAFIERMQTIQSADLDEAAEKETGATRTFFWLAAIDVAKDHPLGSGAYGFQYFAPTYIPSDIAVSGVSKSVHSTWFEILTETGFLGITLYGLMLLSSLGAIRKCMATFKAKGDVENFYKMVMLQSALIAYLIAASFMDRSRAVVMFWLILFSACAYNIYILKNQKTAVSSLAANSPSTNSKLS</sequence>
<evidence type="ECO:0000256" key="2">
    <source>
        <dbReference type="ARBA" id="ARBA00022692"/>
    </source>
</evidence>
<feature type="transmembrane region" description="Helical" evidence="5">
    <location>
        <begin position="90"/>
        <end position="110"/>
    </location>
</feature>
<dbReference type="PANTHER" id="PTHR37422:SF13">
    <property type="entry name" value="LIPOPOLYSACCHARIDE BIOSYNTHESIS PROTEIN PA4999-RELATED"/>
    <property type="match status" value="1"/>
</dbReference>
<evidence type="ECO:0000256" key="1">
    <source>
        <dbReference type="ARBA" id="ARBA00004141"/>
    </source>
</evidence>
<keyword evidence="7" id="KW-0436">Ligase</keyword>
<gene>
    <name evidence="7" type="ORF">Thiowin_02726</name>
</gene>
<comment type="subcellular location">
    <subcellularLocation>
        <location evidence="1">Membrane</location>
        <topology evidence="1">Multi-pass membrane protein</topology>
    </subcellularLocation>
</comment>
<feature type="transmembrane region" description="Helical" evidence="5">
    <location>
        <begin position="339"/>
        <end position="358"/>
    </location>
</feature>
<keyword evidence="8" id="KW-1185">Reference proteome</keyword>
<feature type="transmembrane region" description="Helical" evidence="5">
    <location>
        <begin position="40"/>
        <end position="57"/>
    </location>
</feature>
<evidence type="ECO:0000256" key="4">
    <source>
        <dbReference type="ARBA" id="ARBA00023136"/>
    </source>
</evidence>
<feature type="transmembrane region" description="Helical" evidence="5">
    <location>
        <begin position="7"/>
        <end position="24"/>
    </location>
</feature>
<dbReference type="EMBL" id="CP121472">
    <property type="protein sequence ID" value="WPL17687.1"/>
    <property type="molecule type" value="Genomic_DNA"/>
</dbReference>
<feature type="transmembrane region" description="Helical" evidence="5">
    <location>
        <begin position="155"/>
        <end position="172"/>
    </location>
</feature>
<dbReference type="Pfam" id="PF04932">
    <property type="entry name" value="Wzy_C"/>
    <property type="match status" value="1"/>
</dbReference>
<evidence type="ECO:0000313" key="8">
    <source>
        <dbReference type="Proteomes" id="UP001432180"/>
    </source>
</evidence>
<feature type="domain" description="O-antigen ligase-related" evidence="6">
    <location>
        <begin position="162"/>
        <end position="312"/>
    </location>
</feature>
<reference evidence="7 8" key="1">
    <citation type="journal article" date="2023" name="Microorganisms">
        <title>Thiorhodovibrio frisius and Trv. litoralis spp. nov., Two Novel Members from a Clade of Fastidious Purple Sulfur Bacteria That Exhibit Unique Red-Shifted Light-Harvesting Capabilities.</title>
        <authorList>
            <person name="Methner A."/>
            <person name="Kuzyk S.B."/>
            <person name="Petersen J."/>
            <person name="Bauer S."/>
            <person name="Brinkmann H."/>
            <person name="Sichau K."/>
            <person name="Wanner G."/>
            <person name="Wolf J."/>
            <person name="Neumann-Schaal M."/>
            <person name="Henke P."/>
            <person name="Tank M."/>
            <person name="Sproer C."/>
            <person name="Bunk B."/>
            <person name="Overmann J."/>
        </authorList>
    </citation>
    <scope>NUCLEOTIDE SEQUENCE [LARGE SCALE GENOMIC DNA]</scope>
    <source>
        <strain evidence="7 8">DSM 6702</strain>
    </source>
</reference>
<organism evidence="7 8">
    <name type="scientific">Thiorhodovibrio winogradskyi</name>
    <dbReference type="NCBI Taxonomy" id="77007"/>
    <lineage>
        <taxon>Bacteria</taxon>
        <taxon>Pseudomonadati</taxon>
        <taxon>Pseudomonadota</taxon>
        <taxon>Gammaproteobacteria</taxon>
        <taxon>Chromatiales</taxon>
        <taxon>Chromatiaceae</taxon>
        <taxon>Thiorhodovibrio</taxon>
    </lineage>
</organism>
<evidence type="ECO:0000256" key="5">
    <source>
        <dbReference type="SAM" id="Phobius"/>
    </source>
</evidence>
<dbReference type="InterPro" id="IPR051533">
    <property type="entry name" value="WaaL-like"/>
</dbReference>
<proteinExistence type="predicted"/>
<feature type="transmembrane region" description="Helical" evidence="5">
    <location>
        <begin position="364"/>
        <end position="383"/>
    </location>
</feature>
<name>A0ABZ0S9T3_9GAMM</name>
<keyword evidence="2 5" id="KW-0812">Transmembrane</keyword>
<keyword evidence="3 5" id="KW-1133">Transmembrane helix</keyword>
<feature type="transmembrane region" description="Helical" evidence="5">
    <location>
        <begin position="201"/>
        <end position="221"/>
    </location>
</feature>
<evidence type="ECO:0000259" key="6">
    <source>
        <dbReference type="Pfam" id="PF04932"/>
    </source>
</evidence>
<feature type="transmembrane region" description="Helical" evidence="5">
    <location>
        <begin position="130"/>
        <end position="148"/>
    </location>
</feature>
<accession>A0ABZ0S9T3</accession>
<dbReference type="PANTHER" id="PTHR37422">
    <property type="entry name" value="TEICHURONIC ACID BIOSYNTHESIS PROTEIN TUAE"/>
    <property type="match status" value="1"/>
</dbReference>